<gene>
    <name evidence="6" type="ORF">TPAS_2123</name>
</gene>
<evidence type="ECO:0000256" key="5">
    <source>
        <dbReference type="SAM" id="SignalP"/>
    </source>
</evidence>
<feature type="binding site" evidence="3">
    <location>
        <position position="53"/>
    </location>
    <ligand>
        <name>Zn(2+)</name>
        <dbReference type="ChEBI" id="CHEBI:29105"/>
        <label>2</label>
    </ligand>
</feature>
<organism evidence="6 7">
    <name type="scientific">Trichococcus pasteurii</name>
    <dbReference type="NCBI Taxonomy" id="43064"/>
    <lineage>
        <taxon>Bacteria</taxon>
        <taxon>Bacillati</taxon>
        <taxon>Bacillota</taxon>
        <taxon>Bacilli</taxon>
        <taxon>Lactobacillales</taxon>
        <taxon>Carnobacteriaceae</taxon>
        <taxon>Trichococcus</taxon>
    </lineage>
</organism>
<evidence type="ECO:0000256" key="3">
    <source>
        <dbReference type="PIRSR" id="PIRSR601952-2"/>
    </source>
</evidence>
<keyword evidence="3" id="KW-0460">Magnesium</keyword>
<keyword evidence="5" id="KW-0732">Signal</keyword>
<comment type="cofactor">
    <cofactor evidence="3">
        <name>Zn(2+)</name>
        <dbReference type="ChEBI" id="CHEBI:29105"/>
    </cofactor>
    <text evidence="3">Binds 2 Zn(2+) ions.</text>
</comment>
<dbReference type="InterPro" id="IPR017850">
    <property type="entry name" value="Alkaline_phosphatase_core_sf"/>
</dbReference>
<dbReference type="PRINTS" id="PR00113">
    <property type="entry name" value="ALKPHPHTASE"/>
</dbReference>
<evidence type="ECO:0000256" key="1">
    <source>
        <dbReference type="ARBA" id="ARBA00022553"/>
    </source>
</evidence>
<evidence type="ECO:0000256" key="4">
    <source>
        <dbReference type="RuleBase" id="RU003946"/>
    </source>
</evidence>
<reference evidence="7" key="1">
    <citation type="submission" date="2016-04" db="EMBL/GenBank/DDBJ databases">
        <authorList>
            <person name="Strepis N."/>
        </authorList>
    </citation>
    <scope>NUCLEOTIDE SEQUENCE [LARGE SCALE GENOMIC DNA]</scope>
</reference>
<sequence>MVNKRIRRTITAALMAGVMSTATVVPVMAASNNDANLTGNGKDVKNVILMISDGWGYNQILATDYYTEGKAGTQVYENFPTQLALSTYSLGDLTTTDNADGVYDPATVWENFNTLMNNPTDSAAAGTAMSTGVKTYDAAIGVDEQPEDLTHMTQDFEAQGKATGVVSSVEFSHATPASFVAHHESRNDYSILANEMIKDSATDVIMGAGNPLYTDNGDNAAVPNYRYVGGADTWNGLVDGSLDVSDADGDGIEDAWTLIQSKAEFEALQTGETASRVIGVPEVYTTLQQARGGDSQADAYAVEQNSNVPGLDVMATGALNVLDNDEDGFFLMVEGGAIDWAGHANQSGRLIEEQAAFNDSVEAVYEWVEENSNWGETLLIVTGDHETGYLTGTAGVYDEVVNNGTGVMPTMAWNSGNHTNQLIPFFAKGAGAEIFKKVADETDTVRGAYLDNTEISEVIRTLID</sequence>
<protein>
    <submittedName>
        <fullName evidence="6">Alkaline phosphatase</fullName>
    </submittedName>
</protein>
<feature type="chain" id="PRO_5010714315" evidence="5">
    <location>
        <begin position="30"/>
        <end position="464"/>
    </location>
</feature>
<dbReference type="Pfam" id="PF00245">
    <property type="entry name" value="Alk_phosphatase"/>
    <property type="match status" value="1"/>
</dbReference>
<dbReference type="GO" id="GO:0046872">
    <property type="term" value="F:metal ion binding"/>
    <property type="evidence" value="ECO:0007669"/>
    <property type="project" value="UniProtKB-KW"/>
</dbReference>
<evidence type="ECO:0000313" key="7">
    <source>
        <dbReference type="Proteomes" id="UP000195985"/>
    </source>
</evidence>
<feature type="binding site" evidence="3">
    <location>
        <position position="339"/>
    </location>
    <ligand>
        <name>Zn(2+)</name>
        <dbReference type="ChEBI" id="CHEBI:29105"/>
        <label>2</label>
    </ligand>
</feature>
<feature type="binding site" evidence="3">
    <location>
        <position position="384"/>
    </location>
    <ligand>
        <name>Zn(2+)</name>
        <dbReference type="ChEBI" id="CHEBI:29105"/>
        <label>2</label>
    </ligand>
</feature>
<dbReference type="Proteomes" id="UP000195985">
    <property type="component" value="Unassembled WGS sequence"/>
</dbReference>
<feature type="binding site" evidence="3">
    <location>
        <position position="173"/>
    </location>
    <ligand>
        <name>Mg(2+)</name>
        <dbReference type="ChEBI" id="CHEBI:18420"/>
    </ligand>
</feature>
<dbReference type="SUPFAM" id="SSF53649">
    <property type="entry name" value="Alkaline phosphatase-like"/>
    <property type="match status" value="1"/>
</dbReference>
<comment type="similarity">
    <text evidence="4">Belongs to the alkaline phosphatase family.</text>
</comment>
<keyword evidence="3" id="KW-0479">Metal-binding</keyword>
<name>A0A1W1IHP0_9LACT</name>
<dbReference type="InterPro" id="IPR001952">
    <property type="entry name" value="Alkaline_phosphatase"/>
</dbReference>
<feature type="active site" description="Phosphoserine intermediate" evidence="2">
    <location>
        <position position="122"/>
    </location>
</feature>
<dbReference type="CDD" id="cd16012">
    <property type="entry name" value="ALP"/>
    <property type="match status" value="1"/>
</dbReference>
<dbReference type="EMBL" id="FWEY01000006">
    <property type="protein sequence ID" value="SLM52429.1"/>
    <property type="molecule type" value="Genomic_DNA"/>
</dbReference>
<feature type="binding site" evidence="3">
    <location>
        <position position="385"/>
    </location>
    <ligand>
        <name>Zn(2+)</name>
        <dbReference type="ChEBI" id="CHEBI:29105"/>
        <label>2</label>
    </ligand>
</feature>
<evidence type="ECO:0000256" key="2">
    <source>
        <dbReference type="PIRSR" id="PIRSR601952-1"/>
    </source>
</evidence>
<evidence type="ECO:0000313" key="6">
    <source>
        <dbReference type="EMBL" id="SLM52429.1"/>
    </source>
</evidence>
<feature type="binding site" evidence="3">
    <location>
        <position position="53"/>
    </location>
    <ligand>
        <name>Mg(2+)</name>
        <dbReference type="ChEBI" id="CHEBI:18420"/>
    </ligand>
</feature>
<feature type="binding site" evidence="3">
    <location>
        <position position="343"/>
    </location>
    <ligand>
        <name>Zn(2+)</name>
        <dbReference type="ChEBI" id="CHEBI:29105"/>
        <label>2</label>
    </ligand>
</feature>
<dbReference type="AlphaFoldDB" id="A0A1W1IHP0"/>
<dbReference type="PANTHER" id="PTHR11596">
    <property type="entry name" value="ALKALINE PHOSPHATASE"/>
    <property type="match status" value="1"/>
</dbReference>
<dbReference type="SMART" id="SM00098">
    <property type="entry name" value="alkPPc"/>
    <property type="match status" value="1"/>
</dbReference>
<dbReference type="PANTHER" id="PTHR11596:SF5">
    <property type="entry name" value="ALKALINE PHOSPHATASE"/>
    <property type="match status" value="1"/>
</dbReference>
<proteinExistence type="inferred from homology"/>
<feature type="binding site" evidence="3">
    <location>
        <position position="334"/>
    </location>
    <ligand>
        <name>Mg(2+)</name>
        <dbReference type="ChEBI" id="CHEBI:18420"/>
    </ligand>
</feature>
<accession>A0A1W1IHP0</accession>
<dbReference type="Gene3D" id="3.40.720.10">
    <property type="entry name" value="Alkaline Phosphatase, subunit A"/>
    <property type="match status" value="1"/>
</dbReference>
<keyword evidence="1" id="KW-0597">Phosphoprotein</keyword>
<dbReference type="STRING" id="43064.SAMN04488086_10555"/>
<dbReference type="RefSeq" id="WP_218150988.1">
    <property type="nucleotide sequence ID" value="NZ_FONM01000005.1"/>
</dbReference>
<keyword evidence="7" id="KW-1185">Reference proteome</keyword>
<dbReference type="GO" id="GO:0004035">
    <property type="term" value="F:alkaline phosphatase activity"/>
    <property type="evidence" value="ECO:0007669"/>
    <property type="project" value="TreeGrafter"/>
</dbReference>
<keyword evidence="3" id="KW-0862">Zinc</keyword>
<comment type="cofactor">
    <cofactor evidence="3">
        <name>Mg(2+)</name>
        <dbReference type="ChEBI" id="CHEBI:18420"/>
    </cofactor>
    <text evidence="3">Binds 1 Mg(2+) ion.</text>
</comment>
<feature type="binding site" evidence="3">
    <location>
        <position position="175"/>
    </location>
    <ligand>
        <name>Mg(2+)</name>
        <dbReference type="ChEBI" id="CHEBI:18420"/>
    </ligand>
</feature>
<feature type="signal peptide" evidence="5">
    <location>
        <begin position="1"/>
        <end position="29"/>
    </location>
</feature>